<keyword evidence="2" id="KW-1185">Reference proteome</keyword>
<evidence type="ECO:0008006" key="3">
    <source>
        <dbReference type="Google" id="ProtNLM"/>
    </source>
</evidence>
<comment type="caution">
    <text evidence="1">The sequence shown here is derived from an EMBL/GenBank/DDBJ whole genome shotgun (WGS) entry which is preliminary data.</text>
</comment>
<dbReference type="SMR" id="A0A0J6VIH6"/>
<evidence type="ECO:0000313" key="2">
    <source>
        <dbReference type="Proteomes" id="UP000036513"/>
    </source>
</evidence>
<dbReference type="PATRIC" id="fig|37916.4.peg.5714"/>
<gene>
    <name evidence="1" type="ORF">MCHLDSM_05698</name>
</gene>
<dbReference type="InterPro" id="IPR013785">
    <property type="entry name" value="Aldolase_TIM"/>
</dbReference>
<organism evidence="1 2">
    <name type="scientific">Mycolicibacterium chlorophenolicum</name>
    <dbReference type="NCBI Taxonomy" id="37916"/>
    <lineage>
        <taxon>Bacteria</taxon>
        <taxon>Bacillati</taxon>
        <taxon>Actinomycetota</taxon>
        <taxon>Actinomycetes</taxon>
        <taxon>Mycobacteriales</taxon>
        <taxon>Mycobacteriaceae</taxon>
        <taxon>Mycolicibacterium</taxon>
    </lineage>
</organism>
<name>A0A0J6VIH6_9MYCO</name>
<accession>A0A0J6VIH6</accession>
<dbReference type="Gene3D" id="3.20.20.70">
    <property type="entry name" value="Aldolase class I"/>
    <property type="match status" value="1"/>
</dbReference>
<dbReference type="Proteomes" id="UP000036513">
    <property type="component" value="Unassembled WGS sequence"/>
</dbReference>
<dbReference type="AlphaFoldDB" id="A0A0J6VIH6"/>
<dbReference type="EMBL" id="JYNL01000064">
    <property type="protein sequence ID" value="KMO70805.1"/>
    <property type="molecule type" value="Genomic_DNA"/>
</dbReference>
<dbReference type="STRING" id="37916.MCHLDSM_05698"/>
<proteinExistence type="predicted"/>
<sequence length="74" mass="8614">MKRRVPRVKDLAPLMQFKKPEFDARRRRLAKALTIEDLRAVAKRRTPRAAFDYTDGSAEAELSIARARQAFRDI</sequence>
<dbReference type="SUPFAM" id="SSF51395">
    <property type="entry name" value="FMN-linked oxidoreductases"/>
    <property type="match status" value="1"/>
</dbReference>
<reference evidence="1 2" key="1">
    <citation type="journal article" date="2015" name="Genome Biol. Evol.">
        <title>Characterization of Three Mycobacterium spp. with Potential Use in Bioremediation by Genome Sequencing and Comparative Genomics.</title>
        <authorList>
            <person name="Das S."/>
            <person name="Pettersson B.M."/>
            <person name="Behra P.R."/>
            <person name="Ramesh M."/>
            <person name="Dasgupta S."/>
            <person name="Bhattacharya A."/>
            <person name="Kirsebom L.A."/>
        </authorList>
    </citation>
    <scope>NUCLEOTIDE SEQUENCE [LARGE SCALE GENOMIC DNA]</scope>
    <source>
        <strain evidence="1 2">DSM 43826</strain>
    </source>
</reference>
<protein>
    <recommendedName>
        <fullName evidence="3">Alpha-hydroxy-acid oxidizing enzyme</fullName>
    </recommendedName>
</protein>
<evidence type="ECO:0000313" key="1">
    <source>
        <dbReference type="EMBL" id="KMO70805.1"/>
    </source>
</evidence>